<keyword evidence="2" id="KW-1185">Reference proteome</keyword>
<name>A0A4Y7IJR0_PAPSO</name>
<reference evidence="1 2" key="1">
    <citation type="journal article" date="2018" name="Science">
        <title>The opium poppy genome and morphinan production.</title>
        <authorList>
            <person name="Guo L."/>
            <person name="Winzer T."/>
            <person name="Yang X."/>
            <person name="Li Y."/>
            <person name="Ning Z."/>
            <person name="He Z."/>
            <person name="Teodor R."/>
            <person name="Lu Y."/>
            <person name="Bowser T.A."/>
            <person name="Graham I.A."/>
            <person name="Ye K."/>
        </authorList>
    </citation>
    <scope>NUCLEOTIDE SEQUENCE [LARGE SCALE GENOMIC DNA]</scope>
    <source>
        <strain evidence="2">cv. HN1</strain>
        <tissue evidence="1">Leaves</tissue>
    </source>
</reference>
<organism evidence="1 2">
    <name type="scientific">Papaver somniferum</name>
    <name type="common">Opium poppy</name>
    <dbReference type="NCBI Taxonomy" id="3469"/>
    <lineage>
        <taxon>Eukaryota</taxon>
        <taxon>Viridiplantae</taxon>
        <taxon>Streptophyta</taxon>
        <taxon>Embryophyta</taxon>
        <taxon>Tracheophyta</taxon>
        <taxon>Spermatophyta</taxon>
        <taxon>Magnoliopsida</taxon>
        <taxon>Ranunculales</taxon>
        <taxon>Papaveraceae</taxon>
        <taxon>Papaveroideae</taxon>
        <taxon>Papaver</taxon>
    </lineage>
</organism>
<dbReference type="Proteomes" id="UP000316621">
    <property type="component" value="Chromosome 1"/>
</dbReference>
<proteinExistence type="predicted"/>
<dbReference type="AlphaFoldDB" id="A0A4Y7IJR0"/>
<evidence type="ECO:0000313" key="1">
    <source>
        <dbReference type="EMBL" id="RZC48336.1"/>
    </source>
</evidence>
<accession>A0A4Y7IJR0</accession>
<dbReference type="EMBL" id="CM010715">
    <property type="protein sequence ID" value="RZC48336.1"/>
    <property type="molecule type" value="Genomic_DNA"/>
</dbReference>
<evidence type="ECO:0000313" key="2">
    <source>
        <dbReference type="Proteomes" id="UP000316621"/>
    </source>
</evidence>
<dbReference type="Gramene" id="RZC48336">
    <property type="protein sequence ID" value="RZC48336"/>
    <property type="gene ID" value="C5167_041290"/>
</dbReference>
<protein>
    <submittedName>
        <fullName evidence="1">Uncharacterized protein</fullName>
    </submittedName>
</protein>
<gene>
    <name evidence="1" type="ORF">C5167_041290</name>
</gene>
<sequence>MVMNLPGEVNGDLNCSGPRLYITAPCDDCPGLCASIQGIKCGECDWTPEGVAFCTCAYP</sequence>